<dbReference type="KEGG" id="drc:G0Q07_01355"/>
<organism evidence="1 2">
    <name type="scientific">Draconibacterium halophilum</name>
    <dbReference type="NCBI Taxonomy" id="2706887"/>
    <lineage>
        <taxon>Bacteria</taxon>
        <taxon>Pseudomonadati</taxon>
        <taxon>Bacteroidota</taxon>
        <taxon>Bacteroidia</taxon>
        <taxon>Marinilabiliales</taxon>
        <taxon>Prolixibacteraceae</taxon>
        <taxon>Draconibacterium</taxon>
    </lineage>
</organism>
<dbReference type="InterPro" id="IPR045493">
    <property type="entry name" value="DUF6435"/>
</dbReference>
<dbReference type="NCBIfam" id="NF033487">
    <property type="entry name" value="Lacal_2735_fam"/>
    <property type="match status" value="1"/>
</dbReference>
<keyword evidence="2" id="KW-1185">Reference proteome</keyword>
<accession>A0A6C0R7Z6</accession>
<sequence length="56" mass="6464">MFGIFKKDPVKALSKKHDKLTEEAFLLSRTNRRLSDQKYAEAEAVQQKIDALRTAQ</sequence>
<evidence type="ECO:0000313" key="1">
    <source>
        <dbReference type="EMBL" id="QIA06458.1"/>
    </source>
</evidence>
<dbReference type="EMBL" id="CP048409">
    <property type="protein sequence ID" value="QIA06458.1"/>
    <property type="molecule type" value="Genomic_DNA"/>
</dbReference>
<reference evidence="1 2" key="1">
    <citation type="submission" date="2020-02" db="EMBL/GenBank/DDBJ databases">
        <title>Genome sequencing for Draconibacterium sp. strain M1.</title>
        <authorList>
            <person name="Park S.-J."/>
        </authorList>
    </citation>
    <scope>NUCLEOTIDE SEQUENCE [LARGE SCALE GENOMIC DNA]</scope>
    <source>
        <strain evidence="1 2">M1</strain>
    </source>
</reference>
<proteinExistence type="predicted"/>
<protein>
    <submittedName>
        <fullName evidence="1">Lacal_2735 family protein</fullName>
    </submittedName>
</protein>
<dbReference type="Proteomes" id="UP000474630">
    <property type="component" value="Chromosome"/>
</dbReference>
<name>A0A6C0R7Z6_9BACT</name>
<gene>
    <name evidence="1" type="ORF">G0Q07_01355</name>
</gene>
<evidence type="ECO:0000313" key="2">
    <source>
        <dbReference type="Proteomes" id="UP000474630"/>
    </source>
</evidence>
<dbReference type="RefSeq" id="WP_163344391.1">
    <property type="nucleotide sequence ID" value="NZ_CP048409.1"/>
</dbReference>
<dbReference type="Pfam" id="PF20027">
    <property type="entry name" value="DUF6435"/>
    <property type="match status" value="1"/>
</dbReference>
<dbReference type="AlphaFoldDB" id="A0A6C0R7Z6"/>